<sequence length="368" mass="41961">MSRAIQSDKGKDMASIDSRYPGKFRVRISLPDLPRLTKTFSSRKEAEDWASYQENLIIKIQKAIERKLRLAELAKCAPAVTTSADFKVPYLTDLAYETPTLHEALGRYLSEVTPHKKGAVSERSYIRRWQRHPLAAFPLLAIRGHHLALHRDNRLRDGISGSTLQKEFALISHVFKVARTDWGYEDLVSPTSMFRKPKIARGRDRRFRGDEESRLLSYCESVGDARLKNIIILATETAMRRGEIMRLTHGDVDINARIVYLRDTKNGEPREVPLSTRAVAALESIPRTSKTKIVDRNADVVTTDFKAACKACGIENFRFHDLRHEATTRLFEKGFKEMEVAAITGHKTLNMLKRYTHLKVADFLARLG</sequence>
<dbReference type="GO" id="GO:0003677">
    <property type="term" value="F:DNA binding"/>
    <property type="evidence" value="ECO:0007669"/>
    <property type="project" value="InterPro"/>
</dbReference>
<protein>
    <submittedName>
        <fullName evidence="4">Integrase</fullName>
    </submittedName>
</protein>
<dbReference type="EMBL" id="BMDI01000001">
    <property type="protein sequence ID" value="GGI17610.1"/>
    <property type="molecule type" value="Genomic_DNA"/>
</dbReference>
<evidence type="ECO:0000256" key="2">
    <source>
        <dbReference type="ARBA" id="ARBA00023172"/>
    </source>
</evidence>
<accession>A0A8J3ART4</accession>
<dbReference type="Proteomes" id="UP000642180">
    <property type="component" value="Unassembled WGS sequence"/>
</dbReference>
<evidence type="ECO:0000313" key="4">
    <source>
        <dbReference type="EMBL" id="GGI17610.1"/>
    </source>
</evidence>
<proteinExistence type="predicted"/>
<feature type="domain" description="Tyr recombinase" evidence="3">
    <location>
        <begin position="202"/>
        <end position="368"/>
    </location>
</feature>
<dbReference type="InterPro" id="IPR050090">
    <property type="entry name" value="Tyrosine_recombinase_XerCD"/>
</dbReference>
<comment type="caution">
    <text evidence="4">The sequence shown here is derived from an EMBL/GenBank/DDBJ whole genome shotgun (WGS) entry which is preliminary data.</text>
</comment>
<dbReference type="PANTHER" id="PTHR30349:SF94">
    <property type="entry name" value="INTEGRASE_RECOMBINASE HI_1414-RELATED"/>
    <property type="match status" value="1"/>
</dbReference>
<dbReference type="PANTHER" id="PTHR30349">
    <property type="entry name" value="PHAGE INTEGRASE-RELATED"/>
    <property type="match status" value="1"/>
</dbReference>
<dbReference type="AlphaFoldDB" id="A0A8J3ART4"/>
<dbReference type="GO" id="GO:0006310">
    <property type="term" value="P:DNA recombination"/>
    <property type="evidence" value="ECO:0007669"/>
    <property type="project" value="UniProtKB-KW"/>
</dbReference>
<dbReference type="SUPFAM" id="SSF56349">
    <property type="entry name" value="DNA breaking-rejoining enzymes"/>
    <property type="match status" value="1"/>
</dbReference>
<keyword evidence="2" id="KW-0233">DNA recombination</keyword>
<gene>
    <name evidence="4" type="ORF">GCM10008066_09840</name>
</gene>
<evidence type="ECO:0000313" key="5">
    <source>
        <dbReference type="Proteomes" id="UP000642180"/>
    </source>
</evidence>
<dbReference type="InterPro" id="IPR002104">
    <property type="entry name" value="Integrase_catalytic"/>
</dbReference>
<dbReference type="InterPro" id="IPR011010">
    <property type="entry name" value="DNA_brk_join_enz"/>
</dbReference>
<keyword evidence="1" id="KW-0229">DNA integration</keyword>
<dbReference type="Pfam" id="PF00589">
    <property type="entry name" value="Phage_integrase"/>
    <property type="match status" value="1"/>
</dbReference>
<dbReference type="GO" id="GO:0015074">
    <property type="term" value="P:DNA integration"/>
    <property type="evidence" value="ECO:0007669"/>
    <property type="project" value="UniProtKB-KW"/>
</dbReference>
<reference evidence="5" key="1">
    <citation type="journal article" date="2019" name="Int. J. Syst. Evol. Microbiol.">
        <title>The Global Catalogue of Microorganisms (GCM) 10K type strain sequencing project: providing services to taxonomists for standard genome sequencing and annotation.</title>
        <authorList>
            <consortium name="The Broad Institute Genomics Platform"/>
            <consortium name="The Broad Institute Genome Sequencing Center for Infectious Disease"/>
            <person name="Wu L."/>
            <person name="Ma J."/>
        </authorList>
    </citation>
    <scope>NUCLEOTIDE SEQUENCE [LARGE SCALE GENOMIC DNA]</scope>
    <source>
        <strain evidence="5">CCM 2767</strain>
    </source>
</reference>
<dbReference type="Gene3D" id="1.10.443.10">
    <property type="entry name" value="Intergrase catalytic core"/>
    <property type="match status" value="1"/>
</dbReference>
<evidence type="ECO:0000259" key="3">
    <source>
        <dbReference type="PROSITE" id="PS51898"/>
    </source>
</evidence>
<keyword evidence="5" id="KW-1185">Reference proteome</keyword>
<organism evidence="4 5">
    <name type="scientific">Oxalicibacterium faecigallinarum</name>
    <dbReference type="NCBI Taxonomy" id="573741"/>
    <lineage>
        <taxon>Bacteria</taxon>
        <taxon>Pseudomonadati</taxon>
        <taxon>Pseudomonadota</taxon>
        <taxon>Betaproteobacteria</taxon>
        <taxon>Burkholderiales</taxon>
        <taxon>Oxalobacteraceae</taxon>
        <taxon>Oxalicibacterium</taxon>
    </lineage>
</organism>
<evidence type="ECO:0000256" key="1">
    <source>
        <dbReference type="ARBA" id="ARBA00022908"/>
    </source>
</evidence>
<dbReference type="InterPro" id="IPR013762">
    <property type="entry name" value="Integrase-like_cat_sf"/>
</dbReference>
<name>A0A8J3ART4_9BURK</name>
<dbReference type="CDD" id="cd00796">
    <property type="entry name" value="INT_Rci_Hp1_C"/>
    <property type="match status" value="1"/>
</dbReference>
<dbReference type="PROSITE" id="PS51898">
    <property type="entry name" value="TYR_RECOMBINASE"/>
    <property type="match status" value="1"/>
</dbReference>